<evidence type="ECO:0000256" key="5">
    <source>
        <dbReference type="ARBA" id="ARBA00038063"/>
    </source>
</evidence>
<comment type="caution">
    <text evidence="7">The sequence shown here is derived from an EMBL/GenBank/DDBJ whole genome shotgun (WGS) entry which is preliminary data.</text>
</comment>
<proteinExistence type="inferred from homology"/>
<evidence type="ECO:0000256" key="1">
    <source>
        <dbReference type="ARBA" id="ARBA00013260"/>
    </source>
</evidence>
<dbReference type="PROSITE" id="PS01196">
    <property type="entry name" value="PEPT_TRNA_HYDROL_2"/>
    <property type="match status" value="1"/>
</dbReference>
<dbReference type="AlphaFoldDB" id="A0A2U3ELS3"/>
<feature type="compositionally biased region" description="Low complexity" evidence="6">
    <location>
        <begin position="275"/>
        <end position="288"/>
    </location>
</feature>
<dbReference type="PANTHER" id="PTHR17224:SF1">
    <property type="entry name" value="PEPTIDYL-TRNA HYDROLASE"/>
    <property type="match status" value="1"/>
</dbReference>
<reference evidence="7 8" key="1">
    <citation type="journal article" date="2016" name="Front. Microbiol.">
        <title>Genome and transcriptome sequences reveal the specific parasitism of the nematophagous Purpureocillium lilacinum 36-1.</title>
        <authorList>
            <person name="Xie J."/>
            <person name="Li S."/>
            <person name="Mo C."/>
            <person name="Xiao X."/>
            <person name="Peng D."/>
            <person name="Wang G."/>
            <person name="Xiao Y."/>
        </authorList>
    </citation>
    <scope>NUCLEOTIDE SEQUENCE [LARGE SCALE GENOMIC DNA]</scope>
    <source>
        <strain evidence="7 8">36-1</strain>
    </source>
</reference>
<dbReference type="Pfam" id="PF01195">
    <property type="entry name" value="Pept_tRNA_hydro"/>
    <property type="match status" value="1"/>
</dbReference>
<dbReference type="InterPro" id="IPR001328">
    <property type="entry name" value="Pept_tRNA_hydro"/>
</dbReference>
<evidence type="ECO:0000256" key="3">
    <source>
        <dbReference type="ARBA" id="ARBA00022801"/>
    </source>
</evidence>
<evidence type="ECO:0000256" key="2">
    <source>
        <dbReference type="ARBA" id="ARBA00022555"/>
    </source>
</evidence>
<dbReference type="GO" id="GO:0004045">
    <property type="term" value="F:peptidyl-tRNA hydrolase activity"/>
    <property type="evidence" value="ECO:0007669"/>
    <property type="project" value="UniProtKB-EC"/>
</dbReference>
<protein>
    <recommendedName>
        <fullName evidence="1">peptidyl-tRNA hydrolase</fullName>
        <ecNumber evidence="1">3.1.1.29</ecNumber>
    </recommendedName>
</protein>
<sequence length="463" mass="50467">MFNPRFLVVSLGNPLPKYESLHSAGHFALKGLAKVLRQHAFTEVTLGRQKCLVSQGPKYTLVQSPTLMNVSGPFVARIWQEMARQTDPASLSLVIVHDELEKDLGVVRLTPWDRSPRGHNGIKSVKKSLSQDKYPQSPFARIAVGIGRPEARDAATVSNYVLAKMSSDQRTTLEETAPFDVAKRLVELEAEWRAQVEGRQTGLQQGETGGFSYACTPGCIHRTMNAAPRNGTFRAQRRSMQAKRLHSRPGSARLTRLNISKRAVSSGDEGRDHCSTTGRTKSATRGTAAGRGGVGRRYSAVADKLGPAGRTSAAWTARNRTAHHHTRPPAARYLSASRWDDNAHPGDKHMLCVTAAALLLPPLTSLFPSRTQPASETVTRVKFRAQRGDASKSLLCQLVDSDTRQLCPKDRVGKAPECALWEAESCEDTAVCTSNGVRCTVGGTEVPGAFKLNPELQARCDPD</sequence>
<name>A0A2U3ELS3_PURLI</name>
<gene>
    <name evidence="7" type="ORF">PCL_06126</name>
</gene>
<accession>A0A2U3ELS3</accession>
<dbReference type="Proteomes" id="UP000245956">
    <property type="component" value="Unassembled WGS sequence"/>
</dbReference>
<dbReference type="InterPro" id="IPR036416">
    <property type="entry name" value="Pept_tRNA_hydro_sf"/>
</dbReference>
<evidence type="ECO:0000313" key="8">
    <source>
        <dbReference type="Proteomes" id="UP000245956"/>
    </source>
</evidence>
<dbReference type="EMBL" id="LCWV01000002">
    <property type="protein sequence ID" value="PWI75468.1"/>
    <property type="molecule type" value="Genomic_DNA"/>
</dbReference>
<dbReference type="GO" id="GO:0000049">
    <property type="term" value="F:tRNA binding"/>
    <property type="evidence" value="ECO:0007669"/>
    <property type="project" value="UniProtKB-KW"/>
</dbReference>
<evidence type="ECO:0000313" key="7">
    <source>
        <dbReference type="EMBL" id="PWI75468.1"/>
    </source>
</evidence>
<dbReference type="PANTHER" id="PTHR17224">
    <property type="entry name" value="PEPTIDYL-TRNA HYDROLASE"/>
    <property type="match status" value="1"/>
</dbReference>
<organism evidence="7 8">
    <name type="scientific">Purpureocillium lilacinum</name>
    <name type="common">Paecilomyces lilacinus</name>
    <dbReference type="NCBI Taxonomy" id="33203"/>
    <lineage>
        <taxon>Eukaryota</taxon>
        <taxon>Fungi</taxon>
        <taxon>Dikarya</taxon>
        <taxon>Ascomycota</taxon>
        <taxon>Pezizomycotina</taxon>
        <taxon>Sordariomycetes</taxon>
        <taxon>Hypocreomycetidae</taxon>
        <taxon>Hypocreales</taxon>
        <taxon>Ophiocordycipitaceae</taxon>
        <taxon>Purpureocillium</taxon>
    </lineage>
</organism>
<evidence type="ECO:0000256" key="4">
    <source>
        <dbReference type="ARBA" id="ARBA00022884"/>
    </source>
</evidence>
<keyword evidence="3 7" id="KW-0378">Hydrolase</keyword>
<keyword evidence="2" id="KW-0820">tRNA-binding</keyword>
<feature type="region of interest" description="Disordered" evidence="6">
    <location>
        <begin position="262"/>
        <end position="329"/>
    </location>
</feature>
<keyword evidence="4" id="KW-0694">RNA-binding</keyword>
<dbReference type="EC" id="3.1.1.29" evidence="1"/>
<dbReference type="SUPFAM" id="SSF53178">
    <property type="entry name" value="Peptidyl-tRNA hydrolase-like"/>
    <property type="match status" value="1"/>
</dbReference>
<dbReference type="InterPro" id="IPR018171">
    <property type="entry name" value="Pept_tRNA_hydro_CS"/>
</dbReference>
<comment type="similarity">
    <text evidence="5">Belongs to the PTH family.</text>
</comment>
<evidence type="ECO:0000256" key="6">
    <source>
        <dbReference type="SAM" id="MobiDB-lite"/>
    </source>
</evidence>
<dbReference type="Gene3D" id="3.40.50.1470">
    <property type="entry name" value="Peptidyl-tRNA hydrolase"/>
    <property type="match status" value="1"/>
</dbReference>